<dbReference type="Proteomes" id="UP001595955">
    <property type="component" value="Unassembled WGS sequence"/>
</dbReference>
<dbReference type="SUPFAM" id="SSF51735">
    <property type="entry name" value="NAD(P)-binding Rossmann-fold domains"/>
    <property type="match status" value="1"/>
</dbReference>
<dbReference type="EMBL" id="JBHSGF010000007">
    <property type="protein sequence ID" value="MFC4555707.1"/>
    <property type="molecule type" value="Genomic_DNA"/>
</dbReference>
<protein>
    <submittedName>
        <fullName evidence="3">Gfo/Idh/MocA family protein</fullName>
    </submittedName>
</protein>
<evidence type="ECO:0000313" key="4">
    <source>
        <dbReference type="Proteomes" id="UP001595955"/>
    </source>
</evidence>
<gene>
    <name evidence="3" type="ORF">ACFO3F_10660</name>
</gene>
<evidence type="ECO:0000259" key="2">
    <source>
        <dbReference type="Pfam" id="PF01408"/>
    </source>
</evidence>
<dbReference type="InterPro" id="IPR000683">
    <property type="entry name" value="Gfo/Idh/MocA-like_OxRdtase_N"/>
</dbReference>
<dbReference type="RefSeq" id="WP_164471424.1">
    <property type="nucleotide sequence ID" value="NZ_CP033325.1"/>
</dbReference>
<dbReference type="PANTHER" id="PTHR43708">
    <property type="entry name" value="CONSERVED EXPRESSED OXIDOREDUCTASE (EUROFUNG)"/>
    <property type="match status" value="1"/>
</dbReference>
<accession>A0ABV9DAC3</accession>
<dbReference type="InterPro" id="IPR036291">
    <property type="entry name" value="NAD(P)-bd_dom_sf"/>
</dbReference>
<dbReference type="Gene3D" id="3.30.360.10">
    <property type="entry name" value="Dihydrodipicolinate Reductase, domain 2"/>
    <property type="match status" value="1"/>
</dbReference>
<dbReference type="Gene3D" id="3.40.50.720">
    <property type="entry name" value="NAD(P)-binding Rossmann-like Domain"/>
    <property type="match status" value="1"/>
</dbReference>
<comment type="caution">
    <text evidence="3">The sequence shown here is derived from an EMBL/GenBank/DDBJ whole genome shotgun (WGS) entry which is preliminary data.</text>
</comment>
<sequence length="399" mass="42154">MSAAPGRRLRLGVVGLGAIAQTAHLPLIRRRWDLAEVVAVADISPARRDAVGDLYGVGPEHRHADLVRLLDAETLDGVVLLTAGSHGPEALECVRRGVPVLCEKPLAFTVAEADALAAAEAEQGRPLVLLGYMKEYDEAVDRAMEEIPADGIRAVDVEVLHPADGAQLAFGNLLPPTADVPVAAVDVLTRRTAALVDAAIGADTPAMLRALYTNVLLGSIVHDISLLRLLLGGIETVERVRHWPPEVMPGSIDVAGTVAGGAHLHLGWHYLPDYPAYRETLTVHHATGSVQLVFAVPYVLNRPTELTVVTATGTGEHRSTFRGDGEAFETELVAFHAMVVDRVPPRSGVAEGRADILTAQAMTRALARSEGLTLGGECAPDGEDGADAPDAEPRAVSRA</sequence>
<proteinExistence type="predicted"/>
<name>A0ABV9DAC3_9MICO</name>
<organism evidence="3 4">
    <name type="scientific">Georgenia faecalis</name>
    <dbReference type="NCBI Taxonomy" id="2483799"/>
    <lineage>
        <taxon>Bacteria</taxon>
        <taxon>Bacillati</taxon>
        <taxon>Actinomycetota</taxon>
        <taxon>Actinomycetes</taxon>
        <taxon>Micrococcales</taxon>
        <taxon>Bogoriellaceae</taxon>
        <taxon>Georgenia</taxon>
    </lineage>
</organism>
<keyword evidence="4" id="KW-1185">Reference proteome</keyword>
<feature type="compositionally biased region" description="Acidic residues" evidence="1">
    <location>
        <begin position="380"/>
        <end position="390"/>
    </location>
</feature>
<evidence type="ECO:0000256" key="1">
    <source>
        <dbReference type="SAM" id="MobiDB-lite"/>
    </source>
</evidence>
<reference evidence="4" key="1">
    <citation type="journal article" date="2019" name="Int. J. Syst. Evol. Microbiol.">
        <title>The Global Catalogue of Microorganisms (GCM) 10K type strain sequencing project: providing services to taxonomists for standard genome sequencing and annotation.</title>
        <authorList>
            <consortium name="The Broad Institute Genomics Platform"/>
            <consortium name="The Broad Institute Genome Sequencing Center for Infectious Disease"/>
            <person name="Wu L."/>
            <person name="Ma J."/>
        </authorList>
    </citation>
    <scope>NUCLEOTIDE SEQUENCE [LARGE SCALE GENOMIC DNA]</scope>
    <source>
        <strain evidence="4">JCM 3369</strain>
    </source>
</reference>
<dbReference type="Pfam" id="PF01408">
    <property type="entry name" value="GFO_IDH_MocA"/>
    <property type="match status" value="1"/>
</dbReference>
<feature type="region of interest" description="Disordered" evidence="1">
    <location>
        <begin position="373"/>
        <end position="399"/>
    </location>
</feature>
<dbReference type="PANTHER" id="PTHR43708:SF8">
    <property type="entry name" value="OXIDOREDUCTASE"/>
    <property type="match status" value="1"/>
</dbReference>
<evidence type="ECO:0000313" key="3">
    <source>
        <dbReference type="EMBL" id="MFC4555707.1"/>
    </source>
</evidence>
<feature type="domain" description="Gfo/Idh/MocA-like oxidoreductase N-terminal" evidence="2">
    <location>
        <begin position="10"/>
        <end position="127"/>
    </location>
</feature>
<dbReference type="InterPro" id="IPR051317">
    <property type="entry name" value="Gfo/Idh/MocA_oxidoreduct"/>
</dbReference>